<evidence type="ECO:0000259" key="8">
    <source>
        <dbReference type="Pfam" id="PF02870"/>
    </source>
</evidence>
<keyword evidence="3" id="KW-0808">Transferase</keyword>
<dbReference type="EMBL" id="CP114584">
    <property type="protein sequence ID" value="WBA13775.1"/>
    <property type="molecule type" value="Genomic_DNA"/>
</dbReference>
<feature type="domain" description="Methylguanine DNA methyltransferase ribonuclease-like" evidence="8">
    <location>
        <begin position="51"/>
        <end position="91"/>
    </location>
</feature>
<evidence type="ECO:0000313" key="10">
    <source>
        <dbReference type="Proteomes" id="UP001164676"/>
    </source>
</evidence>
<keyword evidence="4" id="KW-0227">DNA damage</keyword>
<evidence type="ECO:0000256" key="4">
    <source>
        <dbReference type="ARBA" id="ARBA00022763"/>
    </source>
</evidence>
<dbReference type="Proteomes" id="UP001164676">
    <property type="component" value="Chromosome"/>
</dbReference>
<evidence type="ECO:0000256" key="1">
    <source>
        <dbReference type="ARBA" id="ARBA00001286"/>
    </source>
</evidence>
<dbReference type="CDD" id="cd06445">
    <property type="entry name" value="ATase"/>
    <property type="match status" value="1"/>
</dbReference>
<dbReference type="Pfam" id="PF01035">
    <property type="entry name" value="DNA_binding_1"/>
    <property type="match status" value="1"/>
</dbReference>
<reference evidence="9" key="1">
    <citation type="submission" date="2022-09" db="EMBL/GenBank/DDBJ databases">
        <authorList>
            <person name="Li Z.-J."/>
        </authorList>
    </citation>
    <scope>NUCLEOTIDE SEQUENCE</scope>
    <source>
        <strain evidence="9">TGB10</strain>
    </source>
</reference>
<dbReference type="InterPro" id="IPR014048">
    <property type="entry name" value="MethylDNA_cys_MeTrfase_DNA-bd"/>
</dbReference>
<dbReference type="PROSITE" id="PS00374">
    <property type="entry name" value="MGMT"/>
    <property type="match status" value="1"/>
</dbReference>
<dbReference type="Pfam" id="PF02870">
    <property type="entry name" value="Methyltransf_1N"/>
    <property type="match status" value="1"/>
</dbReference>
<dbReference type="Gene3D" id="1.10.10.10">
    <property type="entry name" value="Winged helix-like DNA-binding domain superfamily/Winged helix DNA-binding domain"/>
    <property type="match status" value="1"/>
</dbReference>
<evidence type="ECO:0000259" key="7">
    <source>
        <dbReference type="Pfam" id="PF01035"/>
    </source>
</evidence>
<name>A0ABY7L948_9GAMM</name>
<organism evidence="9 10">
    <name type="scientific">Salinivibrio proteolyticus</name>
    <dbReference type="NCBI Taxonomy" id="334715"/>
    <lineage>
        <taxon>Bacteria</taxon>
        <taxon>Pseudomonadati</taxon>
        <taxon>Pseudomonadota</taxon>
        <taxon>Gammaproteobacteria</taxon>
        <taxon>Vibrionales</taxon>
        <taxon>Vibrionaceae</taxon>
        <taxon>Salinivibrio</taxon>
    </lineage>
</organism>
<dbReference type="InterPro" id="IPR036631">
    <property type="entry name" value="MGMT_N_sf"/>
</dbReference>
<dbReference type="InterPro" id="IPR001497">
    <property type="entry name" value="MethylDNA_cys_MeTrfase_AS"/>
</dbReference>
<dbReference type="SUPFAM" id="SSF53155">
    <property type="entry name" value="Methylated DNA-protein cysteine methyltransferase domain"/>
    <property type="match status" value="1"/>
</dbReference>
<dbReference type="RefSeq" id="WP_269597155.1">
    <property type="nucleotide sequence ID" value="NZ_CP114584.1"/>
</dbReference>
<evidence type="ECO:0000256" key="5">
    <source>
        <dbReference type="ARBA" id="ARBA00023204"/>
    </source>
</evidence>
<evidence type="ECO:0000313" key="9">
    <source>
        <dbReference type="EMBL" id="WBA13775.1"/>
    </source>
</evidence>
<dbReference type="InterPro" id="IPR008332">
    <property type="entry name" value="MethylG_MeTrfase_N"/>
</dbReference>
<accession>A0ABY7L948</accession>
<comment type="catalytic activity">
    <reaction evidence="6">
        <text>a 6-O-methyl-2'-deoxyguanosine in DNA + L-cysteinyl-[protein] = S-methyl-L-cysteinyl-[protein] + a 2'-deoxyguanosine in DNA</text>
        <dbReference type="Rhea" id="RHEA:24000"/>
        <dbReference type="Rhea" id="RHEA-COMP:10131"/>
        <dbReference type="Rhea" id="RHEA-COMP:10132"/>
        <dbReference type="Rhea" id="RHEA-COMP:11367"/>
        <dbReference type="Rhea" id="RHEA-COMP:11368"/>
        <dbReference type="ChEBI" id="CHEBI:29950"/>
        <dbReference type="ChEBI" id="CHEBI:82612"/>
        <dbReference type="ChEBI" id="CHEBI:85445"/>
        <dbReference type="ChEBI" id="CHEBI:85448"/>
        <dbReference type="EC" id="2.1.1.63"/>
    </reaction>
</comment>
<dbReference type="PANTHER" id="PTHR10815:SF5">
    <property type="entry name" value="METHYLATED-DNA--PROTEIN-CYSTEINE METHYLTRANSFERASE"/>
    <property type="match status" value="1"/>
</dbReference>
<dbReference type="Gene3D" id="3.30.160.70">
    <property type="entry name" value="Methylated DNA-protein cysteine methyltransferase domain"/>
    <property type="match status" value="1"/>
</dbReference>
<evidence type="ECO:0000256" key="3">
    <source>
        <dbReference type="ARBA" id="ARBA00022679"/>
    </source>
</evidence>
<feature type="domain" description="Methylated-DNA-[protein]-cysteine S-methyltransferase DNA binding" evidence="7">
    <location>
        <begin position="96"/>
        <end position="175"/>
    </location>
</feature>
<evidence type="ECO:0000256" key="6">
    <source>
        <dbReference type="ARBA" id="ARBA00049348"/>
    </source>
</evidence>
<dbReference type="PANTHER" id="PTHR10815">
    <property type="entry name" value="METHYLATED-DNA--PROTEIN-CYSTEINE METHYLTRANSFERASE"/>
    <property type="match status" value="1"/>
</dbReference>
<gene>
    <name evidence="9" type="ORF">N7E60_08440</name>
</gene>
<proteinExistence type="predicted"/>
<protein>
    <submittedName>
        <fullName evidence="9">Methylated-DNA--[protein]-cysteine S-methyltransferase</fullName>
    </submittedName>
</protein>
<evidence type="ECO:0000256" key="2">
    <source>
        <dbReference type="ARBA" id="ARBA00022603"/>
    </source>
</evidence>
<sequence length="179" mass="20219">MDKSFIRDTMNTINIQYYKHPYAEFILGSYQGKLCLCDFRYRKMRSAVDERIKRILNAEFVEKSDDVLAATQAQLEEYFLGERKTFDLPLLLAGTDFQRSVWNALSNIQYGDRVTYQELAVSIGNEAAVRAVGNANGANALAIIIPCHRVIGTQGELIGYGGGLSLKKRLLELEQNLFI</sequence>
<dbReference type="InterPro" id="IPR036217">
    <property type="entry name" value="MethylDNA_cys_MeTrfase_DNAb"/>
</dbReference>
<dbReference type="NCBIfam" id="TIGR00589">
    <property type="entry name" value="ogt"/>
    <property type="match status" value="1"/>
</dbReference>
<dbReference type="InterPro" id="IPR036388">
    <property type="entry name" value="WH-like_DNA-bd_sf"/>
</dbReference>
<dbReference type="SUPFAM" id="SSF46767">
    <property type="entry name" value="Methylated DNA-protein cysteine methyltransferase, C-terminal domain"/>
    <property type="match status" value="1"/>
</dbReference>
<keyword evidence="5" id="KW-0234">DNA repair</keyword>
<keyword evidence="10" id="KW-1185">Reference proteome</keyword>
<comment type="catalytic activity">
    <reaction evidence="1">
        <text>a 4-O-methyl-thymidine in DNA + L-cysteinyl-[protein] = a thymidine in DNA + S-methyl-L-cysteinyl-[protein]</text>
        <dbReference type="Rhea" id="RHEA:53428"/>
        <dbReference type="Rhea" id="RHEA-COMP:10131"/>
        <dbReference type="Rhea" id="RHEA-COMP:10132"/>
        <dbReference type="Rhea" id="RHEA-COMP:13555"/>
        <dbReference type="Rhea" id="RHEA-COMP:13556"/>
        <dbReference type="ChEBI" id="CHEBI:29950"/>
        <dbReference type="ChEBI" id="CHEBI:82612"/>
        <dbReference type="ChEBI" id="CHEBI:137386"/>
        <dbReference type="ChEBI" id="CHEBI:137387"/>
        <dbReference type="EC" id="2.1.1.63"/>
    </reaction>
</comment>
<keyword evidence="2" id="KW-0489">Methyltransferase</keyword>